<evidence type="ECO:0000256" key="1">
    <source>
        <dbReference type="ARBA" id="ARBA00022574"/>
    </source>
</evidence>
<dbReference type="SMART" id="SM00320">
    <property type="entry name" value="WD40"/>
    <property type="match status" value="6"/>
</dbReference>
<reference evidence="4 5" key="1">
    <citation type="journal article" date="2013" name="Curr. Biol.">
        <title>The Genome of the Foraminiferan Reticulomyxa filosa.</title>
        <authorList>
            <person name="Glockner G."/>
            <person name="Hulsmann N."/>
            <person name="Schleicher M."/>
            <person name="Noegel A.A."/>
            <person name="Eichinger L."/>
            <person name="Gallinger C."/>
            <person name="Pawlowski J."/>
            <person name="Sierra R."/>
            <person name="Euteneuer U."/>
            <person name="Pillet L."/>
            <person name="Moustafa A."/>
            <person name="Platzer M."/>
            <person name="Groth M."/>
            <person name="Szafranski K."/>
            <person name="Schliwa M."/>
        </authorList>
    </citation>
    <scope>NUCLEOTIDE SEQUENCE [LARGE SCALE GENOMIC DNA]</scope>
</reference>
<proteinExistence type="predicted"/>
<dbReference type="SUPFAM" id="SSF50978">
    <property type="entry name" value="WD40 repeat-like"/>
    <property type="match status" value="1"/>
</dbReference>
<dbReference type="PRINTS" id="PR00320">
    <property type="entry name" value="GPROTEINBRPT"/>
</dbReference>
<name>X6LA82_RETFI</name>
<keyword evidence="2" id="KW-0677">Repeat</keyword>
<evidence type="ECO:0000256" key="2">
    <source>
        <dbReference type="ARBA" id="ARBA00022737"/>
    </source>
</evidence>
<dbReference type="InterPro" id="IPR036322">
    <property type="entry name" value="WD40_repeat_dom_sf"/>
</dbReference>
<accession>X6LA82</accession>
<evidence type="ECO:0000313" key="4">
    <source>
        <dbReference type="EMBL" id="ETN98270.1"/>
    </source>
</evidence>
<feature type="repeat" description="WD" evidence="3">
    <location>
        <begin position="93"/>
        <end position="136"/>
    </location>
</feature>
<keyword evidence="5" id="KW-1185">Reference proteome</keyword>
<dbReference type="InterPro" id="IPR001680">
    <property type="entry name" value="WD40_rpt"/>
</dbReference>
<sequence>MATLDNEKQVSTQQAEVIFLSIFQKLTVFKFLLYLQLQKSKEEEIKIIIEYWTRTLNIQFGWINDFDKLITDYANTAFMLDTFRSSSKLLNTLIGHTKYVHSIDYSTFDSGPFICSGSGDKTVSVWDVDNNKQIQSFDGHLDQVFCVKFSQYHYCVNHCNVVCSSSDDNTIRFWDIKSNQQLQIFNGYTDGVCGIEFSSFSGGRYLCSGSGNKTVRLWDVETSRLLHIFNGHEDAVWCVDMSPLQSNNNNIDKGNYIGVIGGNGYTVCSGSWDNTIRIWDIETTKQLIVLEGCESWIESVKYGSNQLVNTILSGSMDKSVRLWDIRSGQQIQVFNGHTDFVRAVEYSPLVVNNNEIGDSSNVICSGSSDHTIRFWDIRSNRNDLYVINGDKEDYGISCLKFMQLKKKGNCNKQKLNDDCSVYLCYGSSNKICVWG</sequence>
<dbReference type="Pfam" id="PF00400">
    <property type="entry name" value="WD40"/>
    <property type="match status" value="6"/>
</dbReference>
<comment type="caution">
    <text evidence="4">The sequence shown here is derived from an EMBL/GenBank/DDBJ whole genome shotgun (WGS) entry which is preliminary data.</text>
</comment>
<feature type="repeat" description="WD" evidence="3">
    <location>
        <begin position="263"/>
        <end position="289"/>
    </location>
</feature>
<dbReference type="InterPro" id="IPR015943">
    <property type="entry name" value="WD40/YVTN_repeat-like_dom_sf"/>
</dbReference>
<dbReference type="Proteomes" id="UP000023152">
    <property type="component" value="Unassembled WGS sequence"/>
</dbReference>
<evidence type="ECO:0000313" key="5">
    <source>
        <dbReference type="Proteomes" id="UP000023152"/>
    </source>
</evidence>
<feature type="repeat" description="WD" evidence="3">
    <location>
        <begin position="185"/>
        <end position="228"/>
    </location>
</feature>
<dbReference type="Gene3D" id="2.130.10.10">
    <property type="entry name" value="YVTN repeat-like/Quinoprotein amine dehydrogenase"/>
    <property type="match status" value="2"/>
</dbReference>
<dbReference type="CDD" id="cd00200">
    <property type="entry name" value="WD40"/>
    <property type="match status" value="1"/>
</dbReference>
<feature type="repeat" description="WD" evidence="3">
    <location>
        <begin position="290"/>
        <end position="333"/>
    </location>
</feature>
<protein>
    <submittedName>
        <fullName evidence="4">WD-repeat protein</fullName>
    </submittedName>
</protein>
<dbReference type="PANTHER" id="PTHR19879">
    <property type="entry name" value="TRANSCRIPTION INITIATION FACTOR TFIID"/>
    <property type="match status" value="1"/>
</dbReference>
<dbReference type="PROSITE" id="PS50082">
    <property type="entry name" value="WD_REPEATS_2"/>
    <property type="match status" value="6"/>
</dbReference>
<dbReference type="AlphaFoldDB" id="X6LA82"/>
<feature type="repeat" description="WD" evidence="3">
    <location>
        <begin position="334"/>
        <end position="385"/>
    </location>
</feature>
<gene>
    <name evidence="4" type="ORF">RFI_39241</name>
</gene>
<dbReference type="PANTHER" id="PTHR19879:SF9">
    <property type="entry name" value="TRANSCRIPTION INITIATION FACTOR TFIID SUBUNIT 5"/>
    <property type="match status" value="1"/>
</dbReference>
<evidence type="ECO:0000256" key="3">
    <source>
        <dbReference type="PROSITE-ProRule" id="PRU00221"/>
    </source>
</evidence>
<keyword evidence="1 3" id="KW-0853">WD repeat</keyword>
<dbReference type="InterPro" id="IPR020472">
    <property type="entry name" value="WD40_PAC1"/>
</dbReference>
<dbReference type="InterPro" id="IPR019775">
    <property type="entry name" value="WD40_repeat_CS"/>
</dbReference>
<dbReference type="PROSITE" id="PS50294">
    <property type="entry name" value="WD_REPEATS_REGION"/>
    <property type="match status" value="5"/>
</dbReference>
<organism evidence="4 5">
    <name type="scientific">Reticulomyxa filosa</name>
    <dbReference type="NCBI Taxonomy" id="46433"/>
    <lineage>
        <taxon>Eukaryota</taxon>
        <taxon>Sar</taxon>
        <taxon>Rhizaria</taxon>
        <taxon>Retaria</taxon>
        <taxon>Foraminifera</taxon>
        <taxon>Monothalamids</taxon>
        <taxon>Reticulomyxidae</taxon>
        <taxon>Reticulomyxa</taxon>
    </lineage>
</organism>
<dbReference type="EMBL" id="ASPP01047182">
    <property type="protein sequence ID" value="ETN98270.1"/>
    <property type="molecule type" value="Genomic_DNA"/>
</dbReference>
<feature type="repeat" description="WD" evidence="3">
    <location>
        <begin position="137"/>
        <end position="184"/>
    </location>
</feature>
<dbReference type="PROSITE" id="PS00678">
    <property type="entry name" value="WD_REPEATS_1"/>
    <property type="match status" value="6"/>
</dbReference>